<dbReference type="EMBL" id="MGFG01000034">
    <property type="protein sequence ID" value="OGM00153.1"/>
    <property type="molecule type" value="Genomic_DNA"/>
</dbReference>
<feature type="transmembrane region" description="Helical" evidence="2">
    <location>
        <begin position="35"/>
        <end position="53"/>
    </location>
</feature>
<evidence type="ECO:0000256" key="1">
    <source>
        <dbReference type="SAM" id="MobiDB-lite"/>
    </source>
</evidence>
<gene>
    <name evidence="3" type="ORF">A2480_03750</name>
</gene>
<keyword evidence="2" id="KW-0812">Transmembrane</keyword>
<protein>
    <submittedName>
        <fullName evidence="3">Uncharacterized protein</fullName>
    </submittedName>
</protein>
<sequence length="248" mass="27153">MSGQSSESSGTPLNRPQFEPQPLSCCSARSQAPKMILAVVLTAIIVGGGVFFWQQGLFTVKETPQPIVVTENCDKVDGLTQELQLSEEQVGNLQDQLLETKVKLAFVNPSGRHLPVFRLGDSDTFVLVRVSPDGPNSIFTVDAYDQAKDLEYSNTGNVSLDLSSVSYLYREEMSADSRLDVVGLDGSRLVLWETGADNSPGPCFDPWLAEGLNYLDLNEESPTRKPYQAPQSILNEAQIEFSNCLDAD</sequence>
<reference evidence="3 4" key="1">
    <citation type="journal article" date="2016" name="Nat. Commun.">
        <title>Thousands of microbial genomes shed light on interconnected biogeochemical processes in an aquifer system.</title>
        <authorList>
            <person name="Anantharaman K."/>
            <person name="Brown C.T."/>
            <person name="Hug L.A."/>
            <person name="Sharon I."/>
            <person name="Castelle C.J."/>
            <person name="Probst A.J."/>
            <person name="Thomas B.C."/>
            <person name="Singh A."/>
            <person name="Wilkins M.J."/>
            <person name="Karaoz U."/>
            <person name="Brodie E.L."/>
            <person name="Williams K.H."/>
            <person name="Hubbard S.S."/>
            <person name="Banfield J.F."/>
        </authorList>
    </citation>
    <scope>NUCLEOTIDE SEQUENCE [LARGE SCALE GENOMIC DNA]</scope>
</reference>
<comment type="caution">
    <text evidence="3">The sequence shown here is derived from an EMBL/GenBank/DDBJ whole genome shotgun (WGS) entry which is preliminary data.</text>
</comment>
<evidence type="ECO:0000256" key="2">
    <source>
        <dbReference type="SAM" id="Phobius"/>
    </source>
</evidence>
<evidence type="ECO:0000313" key="3">
    <source>
        <dbReference type="EMBL" id="OGM00153.1"/>
    </source>
</evidence>
<accession>A0A1F7WBJ3</accession>
<dbReference type="STRING" id="1802424.A2480_03750"/>
<dbReference type="AlphaFoldDB" id="A0A1F7WBJ3"/>
<proteinExistence type="predicted"/>
<feature type="region of interest" description="Disordered" evidence="1">
    <location>
        <begin position="1"/>
        <end position="22"/>
    </location>
</feature>
<organism evidence="3 4">
    <name type="scientific">Candidatus Uhrbacteria bacterium RIFOXYC2_FULL_47_19</name>
    <dbReference type="NCBI Taxonomy" id="1802424"/>
    <lineage>
        <taxon>Bacteria</taxon>
        <taxon>Candidatus Uhriibacteriota</taxon>
    </lineage>
</organism>
<keyword evidence="2" id="KW-1133">Transmembrane helix</keyword>
<dbReference type="Proteomes" id="UP000176988">
    <property type="component" value="Unassembled WGS sequence"/>
</dbReference>
<evidence type="ECO:0000313" key="4">
    <source>
        <dbReference type="Proteomes" id="UP000176988"/>
    </source>
</evidence>
<keyword evidence="2" id="KW-0472">Membrane</keyword>
<name>A0A1F7WBJ3_9BACT</name>
<feature type="compositionally biased region" description="Polar residues" evidence="1">
    <location>
        <begin position="1"/>
        <end position="14"/>
    </location>
</feature>